<evidence type="ECO:0000256" key="2">
    <source>
        <dbReference type="ARBA" id="ARBA00023002"/>
    </source>
</evidence>
<dbReference type="SUPFAM" id="SSF50475">
    <property type="entry name" value="FMN-binding split barrel"/>
    <property type="match status" value="1"/>
</dbReference>
<dbReference type="InterPro" id="IPR012349">
    <property type="entry name" value="Split_barrel_FMN-bd"/>
</dbReference>
<organism evidence="4 5">
    <name type="scientific">Mycobacterium paraense</name>
    <dbReference type="NCBI Taxonomy" id="767916"/>
    <lineage>
        <taxon>Bacteria</taxon>
        <taxon>Bacillati</taxon>
        <taxon>Actinomycetota</taxon>
        <taxon>Actinomycetes</taxon>
        <taxon>Mycobacteriales</taxon>
        <taxon>Mycobacteriaceae</taxon>
        <taxon>Mycobacterium</taxon>
        <taxon>Mycobacterium simiae complex</taxon>
    </lineage>
</organism>
<dbReference type="InterPro" id="IPR004378">
    <property type="entry name" value="F420H2_quin_Rdtase"/>
</dbReference>
<comment type="catalytic activity">
    <reaction evidence="3">
        <text>oxidized coenzyme F420-(gamma-L-Glu)(n) + a quinol + H(+) = reduced coenzyme F420-(gamma-L-Glu)(n) + a quinone</text>
        <dbReference type="Rhea" id="RHEA:39663"/>
        <dbReference type="Rhea" id="RHEA-COMP:12939"/>
        <dbReference type="Rhea" id="RHEA-COMP:14378"/>
        <dbReference type="ChEBI" id="CHEBI:15378"/>
        <dbReference type="ChEBI" id="CHEBI:24646"/>
        <dbReference type="ChEBI" id="CHEBI:132124"/>
        <dbReference type="ChEBI" id="CHEBI:133980"/>
        <dbReference type="ChEBI" id="CHEBI:139511"/>
    </reaction>
</comment>
<comment type="caution">
    <text evidence="4">The sequence shown here is derived from an EMBL/GenBank/DDBJ whole genome shotgun (WGS) entry which is preliminary data.</text>
</comment>
<reference evidence="4 5" key="1">
    <citation type="journal article" date="2015" name="Emerg. Microbes Infect.">
        <title>Characterization of 17 strains belonging to the Mycobacterium simiae complex and description of Mycobacterium paraense sp. nov.</title>
        <authorList>
            <person name="Fusco da Costa A.R."/>
            <person name="Fedrizzi T."/>
            <person name="Lopes M.L."/>
            <person name="Pecorari M."/>
            <person name="Oliveira da Costa W.L."/>
            <person name="Giacobazzi E."/>
            <person name="da Costa Bahia J.R."/>
            <person name="De Sanctis V."/>
            <person name="Batista Lima K.V."/>
            <person name="Bertorelli R."/>
            <person name="Grottola A."/>
            <person name="Fabio A."/>
            <person name="Mariottini A."/>
            <person name="Ferretti P."/>
            <person name="Di Leva F."/>
            <person name="Fregni Serpini G."/>
            <person name="Tagliazucchi S."/>
            <person name="Rumpianesi F."/>
            <person name="Jousson O."/>
            <person name="Segata N."/>
            <person name="Tortoli E."/>
        </authorList>
    </citation>
    <scope>NUCLEOTIDE SEQUENCE [LARGE SCALE GENOMIC DNA]</scope>
    <source>
        <strain evidence="4 5">IEC33</strain>
    </source>
</reference>
<sequence length="165" mass="19293">MSGRHRIRNSRPIALLLKWFARAHIWVYRRTDGRIGAKLLRFPAALVTTTGRKSNQPRTTATLYLRDGERVILPASFGGREEHPSWYLNLKENPEVRVQIRAQRLSLVARDATDPERDRYWPQLTRIYPRYRKYREAADRVIPLVVCEPRRRTCTGGEESPKTSP</sequence>
<protein>
    <recommendedName>
        <fullName evidence="6">Cytochrome C</fullName>
    </recommendedName>
</protein>
<evidence type="ECO:0000256" key="3">
    <source>
        <dbReference type="ARBA" id="ARBA00049106"/>
    </source>
</evidence>
<accession>A0A1X2A2W2</accession>
<dbReference type="AlphaFoldDB" id="A0A1X2A2W2"/>
<dbReference type="NCBIfam" id="TIGR00026">
    <property type="entry name" value="hi_GC_TIGR00026"/>
    <property type="match status" value="1"/>
</dbReference>
<comment type="similarity">
    <text evidence="1">Belongs to the F420H(2)-dependent quinone reductase family.</text>
</comment>
<dbReference type="PANTHER" id="PTHR39428:SF3">
    <property type="entry name" value="DEAZAFLAVIN-DEPENDENT NITROREDUCTASE"/>
    <property type="match status" value="1"/>
</dbReference>
<dbReference type="GO" id="GO:0016491">
    <property type="term" value="F:oxidoreductase activity"/>
    <property type="evidence" value="ECO:0007669"/>
    <property type="project" value="UniProtKB-KW"/>
</dbReference>
<dbReference type="GO" id="GO:0070967">
    <property type="term" value="F:coenzyme F420 binding"/>
    <property type="evidence" value="ECO:0007669"/>
    <property type="project" value="TreeGrafter"/>
</dbReference>
<proteinExistence type="inferred from homology"/>
<evidence type="ECO:0000313" key="4">
    <source>
        <dbReference type="EMBL" id="ORW36480.1"/>
    </source>
</evidence>
<keyword evidence="2" id="KW-0560">Oxidoreductase</keyword>
<name>A0A1X2A2W2_9MYCO</name>
<evidence type="ECO:0008006" key="6">
    <source>
        <dbReference type="Google" id="ProtNLM"/>
    </source>
</evidence>
<dbReference type="Pfam" id="PF04075">
    <property type="entry name" value="F420H2_quin_red"/>
    <property type="match status" value="1"/>
</dbReference>
<gene>
    <name evidence="4" type="ORF">AWB90_25340</name>
</gene>
<dbReference type="Proteomes" id="UP000193285">
    <property type="component" value="Unassembled WGS sequence"/>
</dbReference>
<dbReference type="RefSeq" id="WP_085175379.1">
    <property type="nucleotide sequence ID" value="NZ_JACKVQ010000004.1"/>
</dbReference>
<dbReference type="EMBL" id="LQPN01000080">
    <property type="protein sequence ID" value="ORW36480.1"/>
    <property type="molecule type" value="Genomic_DNA"/>
</dbReference>
<dbReference type="OrthoDB" id="8225825at2"/>
<dbReference type="Gene3D" id="2.30.110.10">
    <property type="entry name" value="Electron Transport, Fmn-binding Protein, Chain A"/>
    <property type="match status" value="1"/>
</dbReference>
<evidence type="ECO:0000256" key="1">
    <source>
        <dbReference type="ARBA" id="ARBA00008710"/>
    </source>
</evidence>
<dbReference type="GO" id="GO:0005886">
    <property type="term" value="C:plasma membrane"/>
    <property type="evidence" value="ECO:0007669"/>
    <property type="project" value="TreeGrafter"/>
</dbReference>
<dbReference type="PANTHER" id="PTHR39428">
    <property type="entry name" value="F420H(2)-DEPENDENT QUINONE REDUCTASE RV1261C"/>
    <property type="match status" value="1"/>
</dbReference>
<dbReference type="STRING" id="767916.AWB91_18215"/>
<evidence type="ECO:0000313" key="5">
    <source>
        <dbReference type="Proteomes" id="UP000193285"/>
    </source>
</evidence>